<evidence type="ECO:0000259" key="5">
    <source>
        <dbReference type="Pfam" id="PF00370"/>
    </source>
</evidence>
<keyword evidence="3 4" id="KW-0418">Kinase</keyword>
<dbReference type="InterPro" id="IPR018484">
    <property type="entry name" value="FGGY_N"/>
</dbReference>
<keyword evidence="2 4" id="KW-0808">Transferase</keyword>
<organism evidence="7 8">
    <name type="scientific">Kaistia hirudinis</name>
    <dbReference type="NCBI Taxonomy" id="1293440"/>
    <lineage>
        <taxon>Bacteria</taxon>
        <taxon>Pseudomonadati</taxon>
        <taxon>Pseudomonadota</taxon>
        <taxon>Alphaproteobacteria</taxon>
        <taxon>Hyphomicrobiales</taxon>
        <taxon>Kaistiaceae</taxon>
        <taxon>Kaistia</taxon>
    </lineage>
</organism>
<dbReference type="GO" id="GO:0004856">
    <property type="term" value="F:D-xylulokinase activity"/>
    <property type="evidence" value="ECO:0007669"/>
    <property type="project" value="UniProtKB-EC"/>
</dbReference>
<dbReference type="AlphaFoldDB" id="A0A840AN45"/>
<keyword evidence="8" id="KW-1185">Reference proteome</keyword>
<feature type="domain" description="Carbohydrate kinase FGGY N-terminal" evidence="5">
    <location>
        <begin position="7"/>
        <end position="247"/>
    </location>
</feature>
<dbReference type="Pfam" id="PF02782">
    <property type="entry name" value="FGGY_C"/>
    <property type="match status" value="1"/>
</dbReference>
<gene>
    <name evidence="7" type="ORF">GGR25_002800</name>
</gene>
<comment type="similarity">
    <text evidence="1 4">Belongs to the FGGY kinase family.</text>
</comment>
<dbReference type="CDD" id="cd07808">
    <property type="entry name" value="ASKHA_NBD_FGGY_EcXK-like"/>
    <property type="match status" value="1"/>
</dbReference>
<evidence type="ECO:0000256" key="2">
    <source>
        <dbReference type="ARBA" id="ARBA00022679"/>
    </source>
</evidence>
<dbReference type="PROSITE" id="PS00445">
    <property type="entry name" value="FGGY_KINASES_2"/>
    <property type="match status" value="1"/>
</dbReference>
<dbReference type="InterPro" id="IPR050406">
    <property type="entry name" value="FGGY_Carb_Kinase"/>
</dbReference>
<dbReference type="Pfam" id="PF00370">
    <property type="entry name" value="FGGY_N"/>
    <property type="match status" value="1"/>
</dbReference>
<dbReference type="PIRSF" id="PIRSF000538">
    <property type="entry name" value="GlpK"/>
    <property type="match status" value="1"/>
</dbReference>
<feature type="domain" description="Carbohydrate kinase FGGY C-terminal" evidence="6">
    <location>
        <begin position="297"/>
        <end position="447"/>
    </location>
</feature>
<reference evidence="7 8" key="1">
    <citation type="submission" date="2020-08" db="EMBL/GenBank/DDBJ databases">
        <title>Genomic Encyclopedia of Type Strains, Phase IV (KMG-IV): sequencing the most valuable type-strain genomes for metagenomic binning, comparative biology and taxonomic classification.</title>
        <authorList>
            <person name="Goeker M."/>
        </authorList>
    </citation>
    <scope>NUCLEOTIDE SEQUENCE [LARGE SCALE GENOMIC DNA]</scope>
    <source>
        <strain evidence="7 8">DSM 25966</strain>
    </source>
</reference>
<dbReference type="InterPro" id="IPR018483">
    <property type="entry name" value="Carb_kinase_FGGY_CS"/>
</dbReference>
<evidence type="ECO:0000313" key="8">
    <source>
        <dbReference type="Proteomes" id="UP000553963"/>
    </source>
</evidence>
<protein>
    <submittedName>
        <fullName evidence="7">Xylulokinase</fullName>
        <ecNumber evidence="7">2.7.1.17</ecNumber>
    </submittedName>
</protein>
<sequence length="498" mass="51388">MRKDGATLGIDVGTSAVKVVAVGGDGRVLARASRPYPMTSPAPGFVEQDPEDWWRGTLAAIREIVAAIGAERIAGIGLSGQLNGVVLLDGDNRVLRPAIIWLDTRGAAQATELAARHGALLRERAATDLTGIAVLAKLAWLAKAEPEHLAATRRILLVKDYILHRLTGAIATDPSDASATGMMDARTHAWIGELADAAGFDAGLLPPIAPSLAVAGHLGAEAAAATGLPSGLPVAPGGGDVAALAVGCGVVEPGVLGVTLGTAGHVVLAEDGLPRSGMEPGFWLLPHADPARSIWLGLVMSGGLSLAWLHRTLSLNGRLPLAFEAMTALADDVPAGARGVTFLPFLEGSATPVPRAGARGAFHGLASSHGAGEMVQAVMEGVAFNVKDCTRLFERLGGHIAEVRVAEGGARVDAWCAIIADVLERPVTRIEELDASSVGAALMAQVAIGAGSLDAVVRRTVATSRRFDPRPERIAASRAAYERYRRLADAELSRAADA</sequence>
<dbReference type="EMBL" id="JACIDS010000003">
    <property type="protein sequence ID" value="MBB3931750.1"/>
    <property type="molecule type" value="Genomic_DNA"/>
</dbReference>
<dbReference type="InterPro" id="IPR000577">
    <property type="entry name" value="Carb_kinase_FGGY"/>
</dbReference>
<dbReference type="PANTHER" id="PTHR43095:SF5">
    <property type="entry name" value="XYLULOSE KINASE"/>
    <property type="match status" value="1"/>
</dbReference>
<dbReference type="Proteomes" id="UP000553963">
    <property type="component" value="Unassembled WGS sequence"/>
</dbReference>
<dbReference type="SUPFAM" id="SSF53067">
    <property type="entry name" value="Actin-like ATPase domain"/>
    <property type="match status" value="2"/>
</dbReference>
<evidence type="ECO:0000256" key="1">
    <source>
        <dbReference type="ARBA" id="ARBA00009156"/>
    </source>
</evidence>
<dbReference type="InterPro" id="IPR018485">
    <property type="entry name" value="FGGY_C"/>
</dbReference>
<name>A0A840AN45_9HYPH</name>
<dbReference type="InterPro" id="IPR043129">
    <property type="entry name" value="ATPase_NBD"/>
</dbReference>
<evidence type="ECO:0000256" key="3">
    <source>
        <dbReference type="ARBA" id="ARBA00022777"/>
    </source>
</evidence>
<accession>A0A840AN45</accession>
<dbReference type="RefSeq" id="WP_183399358.1">
    <property type="nucleotide sequence ID" value="NZ_JACIDS010000003.1"/>
</dbReference>
<dbReference type="EC" id="2.7.1.17" evidence="7"/>
<comment type="caution">
    <text evidence="7">The sequence shown here is derived from an EMBL/GenBank/DDBJ whole genome shotgun (WGS) entry which is preliminary data.</text>
</comment>
<dbReference type="PANTHER" id="PTHR43095">
    <property type="entry name" value="SUGAR KINASE"/>
    <property type="match status" value="1"/>
</dbReference>
<evidence type="ECO:0000259" key="6">
    <source>
        <dbReference type="Pfam" id="PF02782"/>
    </source>
</evidence>
<proteinExistence type="inferred from homology"/>
<dbReference type="Gene3D" id="3.30.420.40">
    <property type="match status" value="2"/>
</dbReference>
<evidence type="ECO:0000313" key="7">
    <source>
        <dbReference type="EMBL" id="MBB3931750.1"/>
    </source>
</evidence>
<evidence type="ECO:0000256" key="4">
    <source>
        <dbReference type="RuleBase" id="RU003733"/>
    </source>
</evidence>